<dbReference type="RefSeq" id="WP_101640805.1">
    <property type="nucleotide sequence ID" value="NZ_PGUY01000017.1"/>
</dbReference>
<keyword evidence="2" id="KW-1185">Reference proteome</keyword>
<evidence type="ECO:0000313" key="1">
    <source>
        <dbReference type="EMBL" id="PLT30739.1"/>
    </source>
</evidence>
<protein>
    <recommendedName>
        <fullName evidence="3">ABM domain-containing protein</fullName>
    </recommendedName>
</protein>
<dbReference type="EMBL" id="PGUY01000017">
    <property type="protein sequence ID" value="PLT30739.1"/>
    <property type="molecule type" value="Genomic_DNA"/>
</dbReference>
<comment type="caution">
    <text evidence="1">The sequence shown here is derived from an EMBL/GenBank/DDBJ whole genome shotgun (WGS) entry which is preliminary data.</text>
</comment>
<dbReference type="SUPFAM" id="SSF54909">
    <property type="entry name" value="Dimeric alpha+beta barrel"/>
    <property type="match status" value="1"/>
</dbReference>
<evidence type="ECO:0008006" key="3">
    <source>
        <dbReference type="Google" id="ProtNLM"/>
    </source>
</evidence>
<reference evidence="1 2" key="1">
    <citation type="submission" date="2017-11" db="EMBL/GenBank/DDBJ databases">
        <title>Comparitive Functional Genomics of Dry Heat Resistant strains isolated from the Viking Spacecraft.</title>
        <authorList>
            <person name="Seuylemezian A."/>
            <person name="Cooper K."/>
            <person name="Vaishampayan P."/>
        </authorList>
    </citation>
    <scope>NUCLEOTIDE SEQUENCE [LARGE SCALE GENOMIC DNA]</scope>
    <source>
        <strain evidence="1 2">V1-29</strain>
    </source>
</reference>
<proteinExistence type="predicted"/>
<dbReference type="OrthoDB" id="2872084at2"/>
<name>A0A2N5M8Q7_9BACI</name>
<organism evidence="1 2">
    <name type="scientific">Peribacillus deserti</name>
    <dbReference type="NCBI Taxonomy" id="673318"/>
    <lineage>
        <taxon>Bacteria</taxon>
        <taxon>Bacillati</taxon>
        <taxon>Bacillota</taxon>
        <taxon>Bacilli</taxon>
        <taxon>Bacillales</taxon>
        <taxon>Bacillaceae</taxon>
        <taxon>Peribacillus</taxon>
    </lineage>
</organism>
<dbReference type="InterPro" id="IPR011008">
    <property type="entry name" value="Dimeric_a/b-barrel"/>
</dbReference>
<dbReference type="Proteomes" id="UP000234748">
    <property type="component" value="Unassembled WGS sequence"/>
</dbReference>
<evidence type="ECO:0000313" key="2">
    <source>
        <dbReference type="Proteomes" id="UP000234748"/>
    </source>
</evidence>
<sequence length="107" mass="12460">MFHARLIQYKLGTGKRQTAENLTKKFDEVNRGLSGFRGNVYLFDDQNGEYQVINYWDTKADAENAQSFLFPQLENELNGITQEKPTYKFFEVYDPFESGDLVSKTRS</sequence>
<dbReference type="AlphaFoldDB" id="A0A2N5M8Q7"/>
<accession>A0A2N5M8Q7</accession>
<gene>
    <name evidence="1" type="ORF">CUU66_06180</name>
</gene>